<dbReference type="EMBL" id="JAGIKV010000001">
    <property type="protein sequence ID" value="MBP2243846.1"/>
    <property type="molecule type" value="Genomic_DNA"/>
</dbReference>
<proteinExistence type="predicted"/>
<gene>
    <name evidence="1" type="ORF">J2Z28_000451</name>
</gene>
<comment type="caution">
    <text evidence="1">The sequence shown here is derived from an EMBL/GenBank/DDBJ whole genome shotgun (WGS) entry which is preliminary data.</text>
</comment>
<keyword evidence="2" id="KW-1185">Reference proteome</keyword>
<protein>
    <submittedName>
        <fullName evidence="1">S-adenosylmethionine/arginine decarboxylase-like enzyme</fullName>
    </submittedName>
</protein>
<sequence length="67" mass="7690">MIYIKKEINGKQHEIEIYGDEIYTRCFQCGNEFQLDEELLLDILKEAGSFSGTRISCGCKAEQPIND</sequence>
<accession>A0ABS4RLU5</accession>
<reference evidence="1 2" key="1">
    <citation type="submission" date="2021-03" db="EMBL/GenBank/DDBJ databases">
        <title>Genomic Encyclopedia of Type Strains, Phase IV (KMG-IV): sequencing the most valuable type-strain genomes for metagenomic binning, comparative biology and taxonomic classification.</title>
        <authorList>
            <person name="Goeker M."/>
        </authorList>
    </citation>
    <scope>NUCLEOTIDE SEQUENCE [LARGE SCALE GENOMIC DNA]</scope>
    <source>
        <strain evidence="1 2">DSM 21292</strain>
    </source>
</reference>
<name>A0ABS4RLU5_PAEXY</name>
<dbReference type="Proteomes" id="UP000810207">
    <property type="component" value="Unassembled WGS sequence"/>
</dbReference>
<evidence type="ECO:0000313" key="2">
    <source>
        <dbReference type="Proteomes" id="UP000810207"/>
    </source>
</evidence>
<evidence type="ECO:0000313" key="1">
    <source>
        <dbReference type="EMBL" id="MBP2243846.1"/>
    </source>
</evidence>
<organism evidence="1 2">
    <name type="scientific">Paenibacillus xylanexedens</name>
    <dbReference type="NCBI Taxonomy" id="528191"/>
    <lineage>
        <taxon>Bacteria</taxon>
        <taxon>Bacillati</taxon>
        <taxon>Bacillota</taxon>
        <taxon>Bacilli</taxon>
        <taxon>Bacillales</taxon>
        <taxon>Paenibacillaceae</taxon>
        <taxon>Paenibacillus</taxon>
    </lineage>
</organism>
<dbReference type="RefSeq" id="WP_211081009.1">
    <property type="nucleotide sequence ID" value="NZ_CBCSLC010000013.1"/>
</dbReference>